<evidence type="ECO:0000313" key="8">
    <source>
        <dbReference type="EMBL" id="MBB4046431.1"/>
    </source>
</evidence>
<dbReference type="SUPFAM" id="SSF69572">
    <property type="entry name" value="Activating enzymes of the ubiquitin-like proteins"/>
    <property type="match status" value="1"/>
</dbReference>
<gene>
    <name evidence="8" type="ORF">GGR06_004266</name>
</gene>
<keyword evidence="1" id="KW-0645">Protease</keyword>
<feature type="domain" description="JAB" evidence="7">
    <location>
        <begin position="646"/>
        <end position="734"/>
    </location>
</feature>
<sequence>MVQNLYSKKLKVYSGELSTEIRHSIQNIKSLLNKRKLDILEWDENSVAISVVLKIQLPPRGNYQDIDIREKEPVLIVFNKLSYPYKAPRAFSDRLDFPKKKLAHLYVSKTGKPAPFCLTRGNLDEWFAEKEIRDYIFQIKSWLCDAASGELASDNNQYEPLRLEGYNGTSVYKYKEFADYVNSKQGITSNTGFVLGLFYETQAKTEKKAASFRFLGFVETTDDVGKIFKNNLGLTGENHIDKWQYGIILWDKNHTVQEEYLVELPSCGKELYHFINTFNMDISAALEAYCGYDISTKRSSFPIIVSIKRPHNVIGYNSDIEFVNFSTAVSLEEINARQLNADSKIVFQSHIEPLSIEKAREVSGLRNGLGSLIIAGCGALGSKIVMHLIRSGYSNMLLLDGDSFSAHNLVRHSLFPEQVGKNKAIALKSVAESFYKYDNLEEDLIALPIDADIFTDPKILDEADWFLDFTASKSFFNHQIKNIKETSTNICKATMLNNGKLGVLFVEGKNRSPRLDDLLVLTYDLYKQYPFISQYLQSEHDRSKQESTIINVGVGCNSETTILSDEVVSIHSAAFYGVLKNEYERKSFKDDGYIFINRIDTENEFKIESYSFVVPPLITITLHNGWEVRIKPEIAIKMKSEMGVAMPYETGGVFIGTINKKNRTIHVTDMIPAPSDSESNEVTFYRGINNLPEEIDKIKKMSGQVFGYIGEWHSHPFGPNGLSQQDMKEVNKHLKEFRSLSNPIPLFIMLATPEGLIPFVFE</sequence>
<proteinExistence type="predicted"/>
<dbReference type="InterPro" id="IPR032865">
    <property type="entry name" value="Prok-E2_A"/>
</dbReference>
<dbReference type="Proteomes" id="UP000560658">
    <property type="component" value="Unassembled WGS sequence"/>
</dbReference>
<dbReference type="GO" id="GO:0046872">
    <property type="term" value="F:metal ion binding"/>
    <property type="evidence" value="ECO:0007669"/>
    <property type="project" value="UniProtKB-KW"/>
</dbReference>
<dbReference type="Gene3D" id="3.40.50.720">
    <property type="entry name" value="NAD(P)-binding Rossmann-like Domain"/>
    <property type="match status" value="1"/>
</dbReference>
<evidence type="ECO:0000256" key="1">
    <source>
        <dbReference type="ARBA" id="ARBA00022670"/>
    </source>
</evidence>
<evidence type="ECO:0000259" key="6">
    <source>
        <dbReference type="Pfam" id="PF00899"/>
    </source>
</evidence>
<evidence type="ECO:0000259" key="7">
    <source>
        <dbReference type="Pfam" id="PF14464"/>
    </source>
</evidence>
<evidence type="ECO:0008006" key="10">
    <source>
        <dbReference type="Google" id="ProtNLM"/>
    </source>
</evidence>
<evidence type="ECO:0000256" key="3">
    <source>
        <dbReference type="ARBA" id="ARBA00022801"/>
    </source>
</evidence>
<keyword evidence="2" id="KW-0479">Metal-binding</keyword>
<protein>
    <recommendedName>
        <fullName evidence="10">Thiamine biosynthesis protein ThiF</fullName>
    </recommendedName>
</protein>
<keyword evidence="3" id="KW-0378">Hydrolase</keyword>
<dbReference type="InterPro" id="IPR000594">
    <property type="entry name" value="ThiF_NAD_FAD-bd"/>
</dbReference>
<dbReference type="SUPFAM" id="SSF102712">
    <property type="entry name" value="JAB1/MPN domain"/>
    <property type="match status" value="1"/>
</dbReference>
<dbReference type="GO" id="GO:0008641">
    <property type="term" value="F:ubiquitin-like modifier activating enzyme activity"/>
    <property type="evidence" value="ECO:0007669"/>
    <property type="project" value="InterPro"/>
</dbReference>
<dbReference type="Pfam" id="PF14457">
    <property type="entry name" value="Prok-E2_A"/>
    <property type="match status" value="1"/>
</dbReference>
<dbReference type="Pfam" id="PF14464">
    <property type="entry name" value="Prok-JAB"/>
    <property type="match status" value="1"/>
</dbReference>
<keyword evidence="5" id="KW-0482">Metalloprotease</keyword>
<feature type="domain" description="THIF-type NAD/FAD binding fold" evidence="6">
    <location>
        <begin position="372"/>
        <end position="436"/>
    </location>
</feature>
<keyword evidence="9" id="KW-1185">Reference proteome</keyword>
<dbReference type="AlphaFoldDB" id="A0A840D625"/>
<evidence type="ECO:0000256" key="4">
    <source>
        <dbReference type="ARBA" id="ARBA00022833"/>
    </source>
</evidence>
<evidence type="ECO:0000256" key="5">
    <source>
        <dbReference type="ARBA" id="ARBA00023049"/>
    </source>
</evidence>
<evidence type="ECO:0000313" key="9">
    <source>
        <dbReference type="Proteomes" id="UP000560658"/>
    </source>
</evidence>
<dbReference type="GO" id="GO:0008237">
    <property type="term" value="F:metallopeptidase activity"/>
    <property type="evidence" value="ECO:0007669"/>
    <property type="project" value="UniProtKB-KW"/>
</dbReference>
<keyword evidence="4" id="KW-0862">Zinc</keyword>
<dbReference type="EMBL" id="JACIER010000036">
    <property type="protein sequence ID" value="MBB4046431.1"/>
    <property type="molecule type" value="Genomic_DNA"/>
</dbReference>
<reference evidence="8" key="1">
    <citation type="submission" date="2020-08" db="EMBL/GenBank/DDBJ databases">
        <title>Genomic Encyclopedia of Type Strains, Phase IV (KMG-IV): sequencing the most valuable type-strain genomes for metagenomic binning, comparative biology and taxonomic classification.</title>
        <authorList>
            <person name="Goeker M."/>
        </authorList>
    </citation>
    <scope>NUCLEOTIDE SEQUENCE [LARGE SCALE GENOMIC DNA]</scope>
    <source>
        <strain evidence="8">DSM 105720</strain>
    </source>
</reference>
<dbReference type="Pfam" id="PF00899">
    <property type="entry name" value="ThiF"/>
    <property type="match status" value="1"/>
</dbReference>
<accession>A0A840D625</accession>
<evidence type="ECO:0000256" key="2">
    <source>
        <dbReference type="ARBA" id="ARBA00022723"/>
    </source>
</evidence>
<comment type="caution">
    <text evidence="8">The sequence shown here is derived from an EMBL/GenBank/DDBJ whole genome shotgun (WGS) entry which is preliminary data.</text>
</comment>
<dbReference type="RefSeq" id="WP_044165778.1">
    <property type="nucleotide sequence ID" value="NZ_JACIER010000036.1"/>
</dbReference>
<dbReference type="Gene3D" id="3.40.140.10">
    <property type="entry name" value="Cytidine Deaminase, domain 2"/>
    <property type="match status" value="1"/>
</dbReference>
<name>A0A840D625_9BACE</name>
<dbReference type="GO" id="GO:0006508">
    <property type="term" value="P:proteolysis"/>
    <property type="evidence" value="ECO:0007669"/>
    <property type="project" value="UniProtKB-KW"/>
</dbReference>
<organism evidence="8 9">
    <name type="scientific">Bacteroides reticulotermitis</name>
    <dbReference type="NCBI Taxonomy" id="1133319"/>
    <lineage>
        <taxon>Bacteria</taxon>
        <taxon>Pseudomonadati</taxon>
        <taxon>Bacteroidota</taxon>
        <taxon>Bacteroidia</taxon>
        <taxon>Bacteroidales</taxon>
        <taxon>Bacteroidaceae</taxon>
        <taxon>Bacteroides</taxon>
    </lineage>
</organism>
<dbReference type="InterPro" id="IPR028090">
    <property type="entry name" value="JAB_dom_prok"/>
</dbReference>
<dbReference type="InterPro" id="IPR035985">
    <property type="entry name" value="Ubiquitin-activating_enz"/>
</dbReference>